<evidence type="ECO:0000256" key="13">
    <source>
        <dbReference type="ARBA" id="ARBA00031669"/>
    </source>
</evidence>
<feature type="compositionally biased region" description="Basic and acidic residues" evidence="14">
    <location>
        <begin position="1327"/>
        <end position="1338"/>
    </location>
</feature>
<feature type="compositionally biased region" description="Polar residues" evidence="14">
    <location>
        <begin position="2322"/>
        <end position="2354"/>
    </location>
</feature>
<keyword evidence="10" id="KW-0472">Membrane</keyword>
<keyword evidence="11" id="KW-0139">CF(1)</keyword>
<evidence type="ECO:0000256" key="7">
    <source>
        <dbReference type="ARBA" id="ARBA00022946"/>
    </source>
</evidence>
<dbReference type="SUPFAM" id="SSF51344">
    <property type="entry name" value="Epsilon subunit of F1F0-ATP synthase N-terminal domain"/>
    <property type="match status" value="1"/>
</dbReference>
<evidence type="ECO:0000256" key="9">
    <source>
        <dbReference type="ARBA" id="ARBA00023128"/>
    </source>
</evidence>
<comment type="subcellular location">
    <subcellularLocation>
        <location evidence="1">Mitochondrion inner membrane</location>
    </subcellularLocation>
</comment>
<evidence type="ECO:0000256" key="3">
    <source>
        <dbReference type="ARBA" id="ARBA00016960"/>
    </source>
</evidence>
<feature type="compositionally biased region" description="Basic and acidic residues" evidence="14">
    <location>
        <begin position="2077"/>
        <end position="2104"/>
    </location>
</feature>
<evidence type="ECO:0000256" key="14">
    <source>
        <dbReference type="SAM" id="MobiDB-lite"/>
    </source>
</evidence>
<dbReference type="GO" id="GO:0046933">
    <property type="term" value="F:proton-transporting ATP synthase activity, rotational mechanism"/>
    <property type="evidence" value="ECO:0007669"/>
    <property type="project" value="InterPro"/>
</dbReference>
<feature type="compositionally biased region" description="Basic and acidic residues" evidence="14">
    <location>
        <begin position="2247"/>
        <end position="2260"/>
    </location>
</feature>
<comment type="similarity">
    <text evidence="2">Belongs to the ATPase epsilon chain family.</text>
</comment>
<feature type="region of interest" description="Disordered" evidence="14">
    <location>
        <begin position="1827"/>
        <end position="2120"/>
    </location>
</feature>
<feature type="region of interest" description="Disordered" evidence="14">
    <location>
        <begin position="2416"/>
        <end position="2439"/>
    </location>
</feature>
<dbReference type="EMBL" id="MU005784">
    <property type="protein sequence ID" value="KAF2703999.1"/>
    <property type="molecule type" value="Genomic_DNA"/>
</dbReference>
<proteinExistence type="inferred from homology"/>
<feature type="region of interest" description="Disordered" evidence="14">
    <location>
        <begin position="2161"/>
        <end position="2354"/>
    </location>
</feature>
<reference evidence="16" key="1">
    <citation type="journal article" date="2020" name="Stud. Mycol.">
        <title>101 Dothideomycetes genomes: a test case for predicting lifestyles and emergence of pathogens.</title>
        <authorList>
            <person name="Haridas S."/>
            <person name="Albert R."/>
            <person name="Binder M."/>
            <person name="Bloem J."/>
            <person name="Labutti K."/>
            <person name="Salamov A."/>
            <person name="Andreopoulos B."/>
            <person name="Baker S."/>
            <person name="Barry K."/>
            <person name="Bills G."/>
            <person name="Bluhm B."/>
            <person name="Cannon C."/>
            <person name="Castanera R."/>
            <person name="Culley D."/>
            <person name="Daum C."/>
            <person name="Ezra D."/>
            <person name="Gonzalez J."/>
            <person name="Henrissat B."/>
            <person name="Kuo A."/>
            <person name="Liang C."/>
            <person name="Lipzen A."/>
            <person name="Lutzoni F."/>
            <person name="Magnuson J."/>
            <person name="Mondo S."/>
            <person name="Nolan M."/>
            <person name="Ohm R."/>
            <person name="Pangilinan J."/>
            <person name="Park H.-J."/>
            <person name="Ramirez L."/>
            <person name="Alfaro M."/>
            <person name="Sun H."/>
            <person name="Tritt A."/>
            <person name="Yoshinaga Y."/>
            <person name="Zwiers L.-H."/>
            <person name="Turgeon B."/>
            <person name="Goodwin S."/>
            <person name="Spatafora J."/>
            <person name="Crous P."/>
            <person name="Grigoriev I."/>
        </authorList>
    </citation>
    <scope>NUCLEOTIDE SEQUENCE</scope>
    <source>
        <strain evidence="16">CBS 279.74</strain>
    </source>
</reference>
<dbReference type="InterPro" id="IPR020546">
    <property type="entry name" value="ATP_synth_F1_dsu/esu_N"/>
</dbReference>
<feature type="domain" description="ATP synthase F1 complex delta/epsilon subunit N-terminal" evidence="15">
    <location>
        <begin position="36"/>
        <end position="105"/>
    </location>
</feature>
<dbReference type="Gene3D" id="6.10.140.880">
    <property type="match status" value="1"/>
</dbReference>
<feature type="region of interest" description="Disordered" evidence="14">
    <location>
        <begin position="159"/>
        <end position="204"/>
    </location>
</feature>
<evidence type="ECO:0000256" key="12">
    <source>
        <dbReference type="ARBA" id="ARBA00023310"/>
    </source>
</evidence>
<keyword evidence="17" id="KW-1185">Reference proteome</keyword>
<keyword evidence="8" id="KW-0406">Ion transport</keyword>
<dbReference type="PANTHER" id="PTHR13822:SF7">
    <property type="entry name" value="ATP SYNTHASE SUBUNIT DELTA, MITOCHONDRIAL"/>
    <property type="match status" value="1"/>
</dbReference>
<feature type="compositionally biased region" description="Basic and acidic residues" evidence="14">
    <location>
        <begin position="505"/>
        <end position="519"/>
    </location>
</feature>
<evidence type="ECO:0000256" key="5">
    <source>
        <dbReference type="ARBA" id="ARBA00022781"/>
    </source>
</evidence>
<gene>
    <name evidence="16" type="ORF">K504DRAFT_495196</name>
</gene>
<feature type="compositionally biased region" description="Low complexity" evidence="14">
    <location>
        <begin position="732"/>
        <end position="741"/>
    </location>
</feature>
<dbReference type="HAMAP" id="MF_00530">
    <property type="entry name" value="ATP_synth_epsil_bac"/>
    <property type="match status" value="1"/>
</dbReference>
<feature type="compositionally biased region" description="Polar residues" evidence="14">
    <location>
        <begin position="1578"/>
        <end position="1589"/>
    </location>
</feature>
<feature type="region of interest" description="Disordered" evidence="14">
    <location>
        <begin position="401"/>
        <end position="437"/>
    </location>
</feature>
<feature type="compositionally biased region" description="Low complexity" evidence="14">
    <location>
        <begin position="2229"/>
        <end position="2240"/>
    </location>
</feature>
<feature type="compositionally biased region" description="Low complexity" evidence="14">
    <location>
        <begin position="1205"/>
        <end position="1224"/>
    </location>
</feature>
<dbReference type="GO" id="GO:0005743">
    <property type="term" value="C:mitochondrial inner membrane"/>
    <property type="evidence" value="ECO:0007669"/>
    <property type="project" value="UniProtKB-SubCell"/>
</dbReference>
<evidence type="ECO:0000256" key="8">
    <source>
        <dbReference type="ARBA" id="ARBA00023065"/>
    </source>
</evidence>
<evidence type="ECO:0000256" key="10">
    <source>
        <dbReference type="ARBA" id="ARBA00023136"/>
    </source>
</evidence>
<keyword evidence="7" id="KW-0809">Transit peptide</keyword>
<sequence length="2469" mass="272819">MSSLRIARAALRVKPSAIARPLQRRGYADVAPDKIKLSLALPHQAIYKSQDVVQVNIPAETGEMGVLANHVPSIEQLKPGLVEIIEEAGGSKQFFLSGGFAVVQPGSQLSINAVEGYALEDFSAEAVRSQIAEAQKVASGSGSEQDIAEAKIELELPVASAPRSNSAEIREPSQPLPTAARRKSSSRSNSTPPDPSESRTSNPGLKLAAYLQGKNPYGEILSKVEHPYKKTNPAAGPPSQLGSSIEGRPRTSGSLRFATRPMQPEPQRASAAPATQPPLVSSKPGPKQVSVRASKNFFESKASEGGRAPPWPPSTSLATTKSAAANPEIKDQQPQTTTQQRSKEEAARPTRIPSPSNEHVATRKYSDPALPIPRRPSETSKRVDVAQRTNPFTRQKLKPVVRTANAPRSADGRVSLNEAVKDQRPASTTSASLEEGIASRGRSMNVFDGSKRSVKPLVYERRAVDDIPQDFVRRQSTRKPLTAAETGEIVASDSPKRAQKSQRPNPDRDVRRASTRRQETIANSGFISTQHPDPKRTGRQFLRKGSRSVPLVQNEFGDDFAQRRRWQSTKSATKVTDRDIETFVQNFGDPIKNSKNMDDIVSKNLNHDGSGSNDSFSRRTSVSDIVPMSNIEEAYYDTHVPYLVDSRAGYGRRKTQDFGFPGARIRPHGTFRTYNPLQDPGTWIKRSCGHFSNISATELREEASRMPCRQCLIAHPAPDTAQNYHVRRRASTDSSVASVSSSKKDHGSYHTSRRRQHHSECVPADKCGDMFAKDLGNIIDAILEEHANTLDHVISNIRSSQPTLSHLRRVSEDLIHRCQAGGKCTKSCHKECSSHSSPCTHQQACKSDCQPIYQHVCRPVCQSTCQQVCQPPSQQVREWVPPPCPYVPPNAAQKLNVGKPGQLGPNLNDSRESLGQITKSFRELIDLVNSAADDLGVDLDERPTIQEEESFISAPFEAHSRQSIVSHQSIPLETVEEERQVPSEDSWLQETRTQFTKLSEARSQLMDELNMIARDIDVQTPTRTPVSKALSQHTPVSTNVEHVERRLSHDKIDTSAASEPVQRIISSEVNLLQRLLSKVYTILSRQSTRLRNKSIDAVTEELPKIFNEEISERRLIRVLTHILTQSRRVSAISQGLRDDESIRPETIQQWLEVAQTELPAAIDAITTVMDALPTMGPNTPIDDSEFEYEQEPESAYEEEPEPETEFQPQPTSLSSSSTRQISRQPIRRPTEVQEITTPLSREPTGGKTDLDESGILERRATRQPTVIGKGPTKAPTTIPREPTQIQEPKIIQRDIVREPTTREKEPSPERFDTAATQRITARRPTRRSREPSVVKDEQPPPPGHVSTRQSTLVECPPTPTPPKTDAEQALEGTFPTPADQPESEPFSDSEKSSTYSEHSFEAVIRKQATITVKPESPELSRIRSFEPPVIRVGMPPSRQETHFEVLKSMEDLPSTESEDEAIKIESVNVADLPLARHCSNPPVDLDIAEVLEGDSPLSTLSQASSTWSTRAVKNEQFTNEEEPGLVEDAMPEFSRQASVTSRKPTIVSRRATVVSRQATILDKTLSPEPPEEEPSWSRPISRQPTQLVKQRTERLSEELLPSPESTTMGLRKLTFFDPYEQQPSPPTQVPIEPVAPLPEQVAQASRQTTWIYRLPTRVSTIAPLVIIQRDVEPEPESQRLSVLDGPLASLDVYNATAEPSFNILGEEPLPEKSVAEDEQMLQTTVQRVTERRLTRLPTEHPSRDSGFFGPRKIVTVPSYPQARRRKPSSAPGVVAPVRTLEAETKQPSPSHKRRKVPVVPLDQQYPRAPTYPVWNVPAWIKPDVRESPLKSNAEPAPKEKRKTRSIWSSKSKEEPRPAPPKSNSQIRPPEPFRDKQGLGSVPGGTQQRSRSHRTQPGYEPNYPTFLSGRDPAPVPARRDGYYAHAASASARKDDHHPRLPPPIPVRRGDYPEQNLNSQKKAPSRLRPPSLARITAEDEEPVRSDQSQQKTKGRPVRRDVHSTLRTEASPTRELDRGRPKNRQTSQSTNRRESRAEGKQDGSRRASKAAQASAPRPESEAPKPVRRASTRGQQGGTELKTEESTKEVHRDIDIEADSQHERDDHRRRNINGPSSEGGRPTIETLVRYTTTTNQTGFSRAGIRPLTNHVQDPTALRSTALVRGGVTQGEGTHPARASTRQDLTRRTTTAGDDYQKLPAAESTTSRRPFIALRRTGRRSSTQRTPTGPPLPLRTLTAPTRVPTINSQASDSERQVSAAKDRQASGDAGPGLREGEAPSRTGTARPELRATTEILRRKNSEPAYRHTTTSAANPVPAPDIGRPRQASLNRISQQTEFSMHRPSQNTRRAPNSTAQLGSGPTGFAKKVSFFALPIQPPSPTKRRKSWSWVRKAEGGGSPVADQKVAGIVATSDTWKATETGGVELGVGGKGDKGDMGESGEGEAQGKLVAKGLQVSNILNGRWGWGGWKGRMSV</sequence>
<evidence type="ECO:0000313" key="16">
    <source>
        <dbReference type="EMBL" id="KAF2703999.1"/>
    </source>
</evidence>
<dbReference type="FunFam" id="2.60.15.10:FF:000003">
    <property type="entry name" value="ATP synthase subunit delta, mitochondrial"/>
    <property type="match status" value="1"/>
</dbReference>
<feature type="compositionally biased region" description="Basic and acidic residues" evidence="14">
    <location>
        <begin position="375"/>
        <end position="385"/>
    </location>
</feature>
<keyword evidence="5" id="KW-0375">Hydrogen ion transport</keyword>
<keyword evidence="9" id="KW-0496">Mitochondrion</keyword>
<feature type="compositionally biased region" description="Basic and acidic residues" evidence="14">
    <location>
        <begin position="2028"/>
        <end position="2042"/>
    </location>
</feature>
<dbReference type="Gene3D" id="2.60.15.10">
    <property type="entry name" value="F0F1 ATP synthase delta/epsilon subunit, N-terminal"/>
    <property type="match status" value="1"/>
</dbReference>
<protein>
    <recommendedName>
        <fullName evidence="3">ATP synthase subunit delta, mitochondrial</fullName>
    </recommendedName>
    <alternativeName>
        <fullName evidence="13">F-ATPase delta subunit</fullName>
    </alternativeName>
</protein>
<dbReference type="CDD" id="cd12152">
    <property type="entry name" value="F1-ATPase_delta"/>
    <property type="match status" value="1"/>
</dbReference>
<organism evidence="16 17">
    <name type="scientific">Pleomassaria siparia CBS 279.74</name>
    <dbReference type="NCBI Taxonomy" id="1314801"/>
    <lineage>
        <taxon>Eukaryota</taxon>
        <taxon>Fungi</taxon>
        <taxon>Dikarya</taxon>
        <taxon>Ascomycota</taxon>
        <taxon>Pezizomycotina</taxon>
        <taxon>Dothideomycetes</taxon>
        <taxon>Pleosporomycetidae</taxon>
        <taxon>Pleosporales</taxon>
        <taxon>Pleomassariaceae</taxon>
        <taxon>Pleomassaria</taxon>
    </lineage>
</organism>
<dbReference type="InterPro" id="IPR036771">
    <property type="entry name" value="ATPsynth_dsu/esu_N"/>
</dbReference>
<feature type="region of interest" description="Disordered" evidence="14">
    <location>
        <begin position="1562"/>
        <end position="1594"/>
    </location>
</feature>
<evidence type="ECO:0000256" key="4">
    <source>
        <dbReference type="ARBA" id="ARBA00022448"/>
    </source>
</evidence>
<dbReference type="Pfam" id="PF02823">
    <property type="entry name" value="ATP-synt_DE_N"/>
    <property type="match status" value="1"/>
</dbReference>
<dbReference type="Proteomes" id="UP000799428">
    <property type="component" value="Unassembled WGS sequence"/>
</dbReference>
<accession>A0A6G1JTR0</accession>
<feature type="compositionally biased region" description="Polar residues" evidence="14">
    <location>
        <begin position="520"/>
        <end position="531"/>
    </location>
</feature>
<dbReference type="PANTHER" id="PTHR13822">
    <property type="entry name" value="ATP SYNTHASE DELTA/EPSILON CHAIN"/>
    <property type="match status" value="1"/>
</dbReference>
<feature type="region of interest" description="Disordered" evidence="14">
    <location>
        <begin position="1173"/>
        <end position="1399"/>
    </location>
</feature>
<evidence type="ECO:0000256" key="1">
    <source>
        <dbReference type="ARBA" id="ARBA00004273"/>
    </source>
</evidence>
<keyword evidence="12" id="KW-0066">ATP synthesis</keyword>
<feature type="compositionally biased region" description="Basic and acidic residues" evidence="14">
    <location>
        <begin position="2282"/>
        <end position="2300"/>
    </location>
</feature>
<evidence type="ECO:0000259" key="15">
    <source>
        <dbReference type="Pfam" id="PF02823"/>
    </source>
</evidence>
<dbReference type="InterPro" id="IPR001469">
    <property type="entry name" value="ATP_synth_F1_dsu/esu"/>
</dbReference>
<dbReference type="OrthoDB" id="270171at2759"/>
<dbReference type="GO" id="GO:0045259">
    <property type="term" value="C:proton-transporting ATP synthase complex"/>
    <property type="evidence" value="ECO:0007669"/>
    <property type="project" value="UniProtKB-KW"/>
</dbReference>
<evidence type="ECO:0000256" key="2">
    <source>
        <dbReference type="ARBA" id="ARBA00005712"/>
    </source>
</evidence>
<feature type="compositionally biased region" description="Basic and acidic residues" evidence="14">
    <location>
        <begin position="1995"/>
        <end position="2017"/>
    </location>
</feature>
<feature type="compositionally biased region" description="Polar residues" evidence="14">
    <location>
        <begin position="2175"/>
        <end position="2187"/>
    </location>
</feature>
<feature type="compositionally biased region" description="Basic and acidic residues" evidence="14">
    <location>
        <begin position="1290"/>
        <end position="1312"/>
    </location>
</feature>
<feature type="region of interest" description="Disordered" evidence="14">
    <location>
        <begin position="228"/>
        <end position="385"/>
    </location>
</feature>
<feature type="region of interest" description="Disordered" evidence="14">
    <location>
        <begin position="1758"/>
        <end position="1807"/>
    </location>
</feature>
<evidence type="ECO:0000256" key="11">
    <source>
        <dbReference type="ARBA" id="ARBA00023196"/>
    </source>
</evidence>
<feature type="compositionally biased region" description="Acidic residues" evidence="14">
    <location>
        <begin position="1182"/>
        <end position="1204"/>
    </location>
</feature>
<keyword evidence="6" id="KW-0999">Mitochondrion inner membrane</keyword>
<evidence type="ECO:0000256" key="6">
    <source>
        <dbReference type="ARBA" id="ARBA00022792"/>
    </source>
</evidence>
<keyword evidence="4" id="KW-0813">Transport</keyword>
<evidence type="ECO:0000313" key="17">
    <source>
        <dbReference type="Proteomes" id="UP000799428"/>
    </source>
</evidence>
<feature type="region of interest" description="Disordered" evidence="14">
    <location>
        <begin position="470"/>
        <end position="537"/>
    </location>
</feature>
<feature type="compositionally biased region" description="Low complexity" evidence="14">
    <location>
        <begin position="314"/>
        <end position="325"/>
    </location>
</feature>
<feature type="region of interest" description="Disordered" evidence="14">
    <location>
        <begin position="726"/>
        <end position="757"/>
    </location>
</feature>
<name>A0A6G1JTR0_9PLEO</name>